<dbReference type="CDD" id="cd04725">
    <property type="entry name" value="OMP_decarboxylase_like"/>
    <property type="match status" value="1"/>
</dbReference>
<evidence type="ECO:0000256" key="6">
    <source>
        <dbReference type="ARBA" id="ARBA00023239"/>
    </source>
</evidence>
<dbReference type="InterPro" id="IPR018089">
    <property type="entry name" value="OMPdecase_AS"/>
</dbReference>
<dbReference type="InterPro" id="IPR011060">
    <property type="entry name" value="RibuloseP-bd_barrel"/>
</dbReference>
<evidence type="ECO:0000256" key="8">
    <source>
        <dbReference type="ARBA" id="ARBA00061012"/>
    </source>
</evidence>
<dbReference type="Proteomes" id="UP000003280">
    <property type="component" value="Unassembled WGS sequence"/>
</dbReference>
<keyword evidence="5 9" id="KW-0665">Pyrimidine biosynthesis</keyword>
<evidence type="ECO:0000256" key="5">
    <source>
        <dbReference type="ARBA" id="ARBA00022975"/>
    </source>
</evidence>
<dbReference type="Gene3D" id="3.20.20.70">
    <property type="entry name" value="Aldolase class I"/>
    <property type="match status" value="1"/>
</dbReference>
<evidence type="ECO:0000259" key="13">
    <source>
        <dbReference type="SMART" id="SM00934"/>
    </source>
</evidence>
<feature type="binding site" evidence="9 11">
    <location>
        <position position="206"/>
    </location>
    <ligand>
        <name>substrate</name>
    </ligand>
</feature>
<feature type="binding site" evidence="9">
    <location>
        <begin position="57"/>
        <end position="66"/>
    </location>
    <ligand>
        <name>substrate</name>
    </ligand>
</feature>
<dbReference type="UniPathway" id="UPA00070">
    <property type="reaction ID" value="UER00120"/>
</dbReference>
<dbReference type="InterPro" id="IPR013785">
    <property type="entry name" value="Aldolase_TIM"/>
</dbReference>
<dbReference type="HAMAP" id="MF_01200_B">
    <property type="entry name" value="OMPdecase_type1_B"/>
    <property type="match status" value="1"/>
</dbReference>
<dbReference type="PANTHER" id="PTHR32119">
    <property type="entry name" value="OROTIDINE 5'-PHOSPHATE DECARBOXYLASE"/>
    <property type="match status" value="1"/>
</dbReference>
<comment type="subunit">
    <text evidence="3 9">Homodimer.</text>
</comment>
<dbReference type="NCBIfam" id="NF001273">
    <property type="entry name" value="PRK00230.1"/>
    <property type="match status" value="1"/>
</dbReference>
<feature type="active site" description="For OMPdecase activity" evidence="10">
    <location>
        <position position="62"/>
    </location>
</feature>
<dbReference type="GO" id="GO:0005829">
    <property type="term" value="C:cytosol"/>
    <property type="evidence" value="ECO:0007669"/>
    <property type="project" value="TreeGrafter"/>
</dbReference>
<feature type="binding site" evidence="9 11">
    <location>
        <position position="185"/>
    </location>
    <ligand>
        <name>substrate</name>
    </ligand>
</feature>
<dbReference type="GO" id="GO:0006207">
    <property type="term" value="P:'de novo' pyrimidine nucleobase biosynthetic process"/>
    <property type="evidence" value="ECO:0007669"/>
    <property type="project" value="InterPro"/>
</dbReference>
<feature type="active site" description="Proton donor" evidence="9">
    <location>
        <position position="59"/>
    </location>
</feature>
<evidence type="ECO:0000256" key="7">
    <source>
        <dbReference type="ARBA" id="ARBA00049157"/>
    </source>
</evidence>
<feature type="active site" description="For OMPdecase activity" evidence="10">
    <location>
        <position position="59"/>
    </location>
</feature>
<dbReference type="InterPro" id="IPR047596">
    <property type="entry name" value="OMPdecase_bac"/>
</dbReference>
<dbReference type="PANTHER" id="PTHR32119:SF2">
    <property type="entry name" value="OROTIDINE 5'-PHOSPHATE DECARBOXYLASE"/>
    <property type="match status" value="1"/>
</dbReference>
<dbReference type="AlphaFoldDB" id="E0NN11"/>
<keyword evidence="15" id="KW-1185">Reference proteome</keyword>
<comment type="function">
    <text evidence="1 9">Catalyzes the decarboxylation of orotidine 5'-monophosphate (OMP) to uridine 5'-monophosphate (UMP).</text>
</comment>
<evidence type="ECO:0000313" key="15">
    <source>
        <dbReference type="Proteomes" id="UP000003280"/>
    </source>
</evidence>
<evidence type="ECO:0000256" key="11">
    <source>
        <dbReference type="PIRSR" id="PIRSR614732-2"/>
    </source>
</evidence>
<proteinExistence type="inferred from homology"/>
<feature type="binding site" evidence="9 11">
    <location>
        <position position="9"/>
    </location>
    <ligand>
        <name>substrate</name>
    </ligand>
</feature>
<evidence type="ECO:0000256" key="2">
    <source>
        <dbReference type="ARBA" id="ARBA00004861"/>
    </source>
</evidence>
<evidence type="ECO:0000256" key="1">
    <source>
        <dbReference type="ARBA" id="ARBA00002356"/>
    </source>
</evidence>
<feature type="binding site" evidence="9 11">
    <location>
        <position position="205"/>
    </location>
    <ligand>
        <name>substrate</name>
    </ligand>
</feature>
<dbReference type="Pfam" id="PF00215">
    <property type="entry name" value="OMPdecase"/>
    <property type="match status" value="1"/>
</dbReference>
<organism evidence="14 15">
    <name type="scientific">Peptoniphilus duerdenii ATCC BAA-1640</name>
    <dbReference type="NCBI Taxonomy" id="862517"/>
    <lineage>
        <taxon>Bacteria</taxon>
        <taxon>Bacillati</taxon>
        <taxon>Bacillota</taxon>
        <taxon>Tissierellia</taxon>
        <taxon>Tissierellales</taxon>
        <taxon>Peptoniphilaceae</taxon>
        <taxon>Peptoniphilus</taxon>
    </lineage>
</organism>
<dbReference type="InterPro" id="IPR014732">
    <property type="entry name" value="OMPdecase"/>
</dbReference>
<evidence type="ECO:0000256" key="9">
    <source>
        <dbReference type="HAMAP-Rule" id="MF_01200"/>
    </source>
</evidence>
<dbReference type="NCBIfam" id="TIGR01740">
    <property type="entry name" value="pyrF"/>
    <property type="match status" value="1"/>
</dbReference>
<gene>
    <name evidence="9 14" type="primary">pyrF</name>
    <name evidence="14" type="ORF">HMPREF9225_1550</name>
</gene>
<feature type="binding site" evidence="9 11">
    <location>
        <position position="176"/>
    </location>
    <ligand>
        <name>substrate</name>
    </ligand>
</feature>
<dbReference type="SMART" id="SM00934">
    <property type="entry name" value="OMPdecase"/>
    <property type="match status" value="1"/>
</dbReference>
<comment type="catalytic activity">
    <reaction evidence="7 9 12">
        <text>orotidine 5'-phosphate + H(+) = UMP + CO2</text>
        <dbReference type="Rhea" id="RHEA:11596"/>
        <dbReference type="ChEBI" id="CHEBI:15378"/>
        <dbReference type="ChEBI" id="CHEBI:16526"/>
        <dbReference type="ChEBI" id="CHEBI:57538"/>
        <dbReference type="ChEBI" id="CHEBI:57865"/>
        <dbReference type="EC" id="4.1.1.23"/>
    </reaction>
</comment>
<dbReference type="SUPFAM" id="SSF51366">
    <property type="entry name" value="Ribulose-phoshate binding barrel"/>
    <property type="match status" value="1"/>
</dbReference>
<dbReference type="GO" id="GO:0004590">
    <property type="term" value="F:orotidine-5'-phosphate decarboxylase activity"/>
    <property type="evidence" value="ECO:0007669"/>
    <property type="project" value="UniProtKB-UniRule"/>
</dbReference>
<protein>
    <recommendedName>
        <fullName evidence="9">Orotidine 5'-phosphate decarboxylase</fullName>
        <ecNumber evidence="9">4.1.1.23</ecNumber>
    </recommendedName>
    <alternativeName>
        <fullName evidence="9">OMP decarboxylase</fullName>
        <shortName evidence="9">OMPDCase</shortName>
        <shortName evidence="9">OMPdecase</shortName>
    </alternativeName>
</protein>
<feature type="binding site" evidence="9 11">
    <location>
        <position position="112"/>
    </location>
    <ligand>
        <name>substrate</name>
    </ligand>
</feature>
<accession>E0NN11</accession>
<comment type="caution">
    <text evidence="14">The sequence shown here is derived from an EMBL/GenBank/DDBJ whole genome shotgun (WGS) entry which is preliminary data.</text>
</comment>
<comment type="pathway">
    <text evidence="2 9 12">Pyrimidine metabolism; UMP biosynthesis via de novo pathway; UMP from orotate: step 2/2.</text>
</comment>
<dbReference type="InterPro" id="IPR001754">
    <property type="entry name" value="OMPdeCOase_dom"/>
</dbReference>
<keyword evidence="4 9" id="KW-0210">Decarboxylase</keyword>
<dbReference type="HOGENOM" id="CLU_067069_1_1_9"/>
<evidence type="ECO:0000256" key="4">
    <source>
        <dbReference type="ARBA" id="ARBA00022793"/>
    </source>
</evidence>
<keyword evidence="6 9" id="KW-0456">Lyase</keyword>
<feature type="binding site" evidence="9 11">
    <location>
        <position position="30"/>
    </location>
    <ligand>
        <name>substrate</name>
    </ligand>
</feature>
<dbReference type="PROSITE" id="PS00156">
    <property type="entry name" value="OMPDECASE"/>
    <property type="match status" value="1"/>
</dbReference>
<dbReference type="GO" id="GO:0044205">
    <property type="term" value="P:'de novo' UMP biosynthetic process"/>
    <property type="evidence" value="ECO:0007669"/>
    <property type="project" value="UniProtKB-UniRule"/>
</dbReference>
<evidence type="ECO:0000256" key="10">
    <source>
        <dbReference type="PIRSR" id="PIRSR614732-1"/>
    </source>
</evidence>
<dbReference type="EC" id="4.1.1.23" evidence="9"/>
<dbReference type="OrthoDB" id="9806203at2"/>
<evidence type="ECO:0000256" key="12">
    <source>
        <dbReference type="RuleBase" id="RU000512"/>
    </source>
</evidence>
<feature type="domain" description="Orotidine 5'-phosphate decarboxylase" evidence="13">
    <location>
        <begin position="3"/>
        <end position="221"/>
    </location>
</feature>
<dbReference type="FunFam" id="3.20.20.70:FF:000015">
    <property type="entry name" value="Orotidine 5'-phosphate decarboxylase"/>
    <property type="match status" value="1"/>
</dbReference>
<reference evidence="14 15" key="1">
    <citation type="submission" date="2010-07" db="EMBL/GenBank/DDBJ databases">
        <authorList>
            <person name="Muzny D."/>
            <person name="Qin X."/>
            <person name="Deng J."/>
            <person name="Jiang H."/>
            <person name="Liu Y."/>
            <person name="Qu J."/>
            <person name="Song X.-Z."/>
            <person name="Zhang L."/>
            <person name="Thornton R."/>
            <person name="Coyle M."/>
            <person name="Francisco L."/>
            <person name="Jackson L."/>
            <person name="Javaid M."/>
            <person name="Korchina V."/>
            <person name="Kovar C."/>
            <person name="Mata R."/>
            <person name="Mathew T."/>
            <person name="Ngo R."/>
            <person name="Nguyen L."/>
            <person name="Nguyen N."/>
            <person name="Okwuonu G."/>
            <person name="Ongeri F."/>
            <person name="Pham C."/>
            <person name="Simmons D."/>
            <person name="Wilczek-Boney K."/>
            <person name="Hale W."/>
            <person name="Jakkamsetti A."/>
            <person name="Pham P."/>
            <person name="Ruth R."/>
            <person name="San Lucas F."/>
            <person name="Warren J."/>
            <person name="Zhang J."/>
            <person name="Zhao Z."/>
            <person name="Zhou C."/>
            <person name="Zhu D."/>
            <person name="Lee S."/>
            <person name="Bess C."/>
            <person name="Blankenburg K."/>
            <person name="Forbes L."/>
            <person name="Fu Q."/>
            <person name="Gubbala S."/>
            <person name="Hirani K."/>
            <person name="Jayaseelan J.C."/>
            <person name="Lara F."/>
            <person name="Munidasa M."/>
            <person name="Palculict T."/>
            <person name="Patil S."/>
            <person name="Pu L.-L."/>
            <person name="Saada N."/>
            <person name="Tang L."/>
            <person name="Weissenberger G."/>
            <person name="Zhu Y."/>
            <person name="Hemphill L."/>
            <person name="Shang Y."/>
            <person name="Youmans B."/>
            <person name="Ayvaz T."/>
            <person name="Ross M."/>
            <person name="Santibanez J."/>
            <person name="Aqrawi P."/>
            <person name="Gross S."/>
            <person name="Joshi V."/>
            <person name="Fowler G."/>
            <person name="Nazareth L."/>
            <person name="Reid J."/>
            <person name="Worley K."/>
            <person name="Petrosino J."/>
            <person name="Highlander S."/>
            <person name="Gibbs R."/>
        </authorList>
    </citation>
    <scope>NUCLEOTIDE SEQUENCE [LARGE SCALE GENOMIC DNA]</scope>
    <source>
        <strain evidence="14 15">ATCC BAA-1640</strain>
    </source>
</reference>
<sequence length="228" mass="25529">MKDVIVALDFKDKETCLEFLDKFDESIFVKVGMELFYKEGPEIIKLIKERGHKIFLDLKLHDIPNTVGGAFRSLSSLNVEMLNLHIAGGSEMIKRAKEELPNSTLLGVTMLTSIDEKTMHDEILINSRLSVEQVVLSYARFGKESGLDGIVCSAQEVPKVKEELGPEFLTVTPGIRPQGEDTGDQKRVVTPEDARNLGSDYIVCGRPITRSEDPVSSYRKIREEFLGL</sequence>
<evidence type="ECO:0000313" key="14">
    <source>
        <dbReference type="EMBL" id="EFM24684.1"/>
    </source>
</evidence>
<dbReference type="RefSeq" id="WP_008902325.1">
    <property type="nucleotide sequence ID" value="NZ_GL397071.1"/>
</dbReference>
<dbReference type="eggNOG" id="COG0284">
    <property type="taxonomic scope" value="Bacteria"/>
</dbReference>
<evidence type="ECO:0000256" key="3">
    <source>
        <dbReference type="ARBA" id="ARBA00011738"/>
    </source>
</evidence>
<comment type="similarity">
    <text evidence="8 9">Belongs to the OMP decarboxylase family. Type 1 subfamily.</text>
</comment>
<dbReference type="EMBL" id="AEEH01000048">
    <property type="protein sequence ID" value="EFM24684.1"/>
    <property type="molecule type" value="Genomic_DNA"/>
</dbReference>
<dbReference type="STRING" id="862517.HMPREF9225_1550"/>
<feature type="active site" description="For OMPdecase activity" evidence="10">
    <location>
        <position position="57"/>
    </location>
</feature>
<name>E0NN11_9FIRM</name>